<sequence length="70" mass="7810">MEHYRSLQHLSSVMTKQLSAHDAENQLGELTTTNDDLQLEEASKMTFELQQMVACEVLTPSTSPQNSLTA</sequence>
<dbReference type="Proteomes" id="UP000811609">
    <property type="component" value="Chromosome 5"/>
</dbReference>
<name>A0A8T1QLH9_CARIL</name>
<dbReference type="AlphaFoldDB" id="A0A8T1QLH9"/>
<keyword evidence="2" id="KW-1185">Reference proteome</keyword>
<dbReference type="EMBL" id="CM031813">
    <property type="protein sequence ID" value="KAG6655307.1"/>
    <property type="molecule type" value="Genomic_DNA"/>
</dbReference>
<comment type="caution">
    <text evidence="1">The sequence shown here is derived from an EMBL/GenBank/DDBJ whole genome shotgun (WGS) entry which is preliminary data.</text>
</comment>
<accession>A0A8T1QLH9</accession>
<gene>
    <name evidence="1" type="ORF">CIPAW_05G206800</name>
</gene>
<evidence type="ECO:0000313" key="1">
    <source>
        <dbReference type="EMBL" id="KAG6655307.1"/>
    </source>
</evidence>
<protein>
    <submittedName>
        <fullName evidence="1">Uncharacterized protein</fullName>
    </submittedName>
</protein>
<proteinExistence type="predicted"/>
<evidence type="ECO:0000313" key="2">
    <source>
        <dbReference type="Proteomes" id="UP000811609"/>
    </source>
</evidence>
<reference evidence="1" key="1">
    <citation type="submission" date="2020-12" db="EMBL/GenBank/DDBJ databases">
        <title>WGS assembly of Carya illinoinensis cv. Pawnee.</title>
        <authorList>
            <person name="Platts A."/>
            <person name="Shu S."/>
            <person name="Wright S."/>
            <person name="Barry K."/>
            <person name="Edger P."/>
            <person name="Pires J.C."/>
            <person name="Schmutz J."/>
        </authorList>
    </citation>
    <scope>NUCLEOTIDE SEQUENCE</scope>
    <source>
        <tissue evidence="1">Leaf</tissue>
    </source>
</reference>
<organism evidence="1 2">
    <name type="scientific">Carya illinoinensis</name>
    <name type="common">Pecan</name>
    <dbReference type="NCBI Taxonomy" id="32201"/>
    <lineage>
        <taxon>Eukaryota</taxon>
        <taxon>Viridiplantae</taxon>
        <taxon>Streptophyta</taxon>
        <taxon>Embryophyta</taxon>
        <taxon>Tracheophyta</taxon>
        <taxon>Spermatophyta</taxon>
        <taxon>Magnoliopsida</taxon>
        <taxon>eudicotyledons</taxon>
        <taxon>Gunneridae</taxon>
        <taxon>Pentapetalae</taxon>
        <taxon>rosids</taxon>
        <taxon>fabids</taxon>
        <taxon>Fagales</taxon>
        <taxon>Juglandaceae</taxon>
        <taxon>Carya</taxon>
    </lineage>
</organism>